<evidence type="ECO:0000313" key="5">
    <source>
        <dbReference type="Proteomes" id="UP000325315"/>
    </source>
</evidence>
<evidence type="ECO:0000259" key="2">
    <source>
        <dbReference type="Pfam" id="PF06075"/>
    </source>
</evidence>
<dbReference type="InterPro" id="IPR010341">
    <property type="entry name" value="DUF936_pln"/>
</dbReference>
<dbReference type="EMBL" id="SMMG02000003">
    <property type="protein sequence ID" value="KAA3479186.1"/>
    <property type="molecule type" value="Genomic_DNA"/>
</dbReference>
<evidence type="ECO:0000313" key="4">
    <source>
        <dbReference type="EMBL" id="KAA3479186.1"/>
    </source>
</evidence>
<feature type="domain" description="DUF936" evidence="2">
    <location>
        <begin position="4"/>
        <end position="119"/>
    </location>
</feature>
<dbReference type="Pfam" id="PF21647">
    <property type="entry name" value="DUF6857"/>
    <property type="match status" value="2"/>
</dbReference>
<feature type="compositionally biased region" description="Polar residues" evidence="1">
    <location>
        <begin position="276"/>
        <end position="285"/>
    </location>
</feature>
<feature type="domain" description="DUF6857" evidence="3">
    <location>
        <begin position="278"/>
        <end position="321"/>
    </location>
</feature>
<feature type="compositionally biased region" description="Polar residues" evidence="1">
    <location>
        <begin position="240"/>
        <end position="254"/>
    </location>
</feature>
<protein>
    <submittedName>
        <fullName evidence="4">DUF936 domain-containing protein</fullName>
    </submittedName>
</protein>
<feature type="region of interest" description="Disordered" evidence="1">
    <location>
        <begin position="174"/>
        <end position="285"/>
    </location>
</feature>
<dbReference type="Proteomes" id="UP000325315">
    <property type="component" value="Unassembled WGS sequence"/>
</dbReference>
<feature type="region of interest" description="Disordered" evidence="1">
    <location>
        <begin position="130"/>
        <end position="154"/>
    </location>
</feature>
<evidence type="ECO:0000259" key="3">
    <source>
        <dbReference type="Pfam" id="PF21647"/>
    </source>
</evidence>
<reference evidence="5" key="1">
    <citation type="journal article" date="2019" name="Plant Biotechnol. J.">
        <title>Genome sequencing of the Australian wild diploid species Gossypium australe highlights disease resistance and delayed gland morphogenesis.</title>
        <authorList>
            <person name="Cai Y."/>
            <person name="Cai X."/>
            <person name="Wang Q."/>
            <person name="Wang P."/>
            <person name="Zhang Y."/>
            <person name="Cai C."/>
            <person name="Xu Y."/>
            <person name="Wang K."/>
            <person name="Zhou Z."/>
            <person name="Wang C."/>
            <person name="Geng S."/>
            <person name="Li B."/>
            <person name="Dong Q."/>
            <person name="Hou Y."/>
            <person name="Wang H."/>
            <person name="Ai P."/>
            <person name="Liu Z."/>
            <person name="Yi F."/>
            <person name="Sun M."/>
            <person name="An G."/>
            <person name="Cheng J."/>
            <person name="Zhang Y."/>
            <person name="Shi Q."/>
            <person name="Xie Y."/>
            <person name="Shi X."/>
            <person name="Chang Y."/>
            <person name="Huang F."/>
            <person name="Chen Y."/>
            <person name="Hong S."/>
            <person name="Mi L."/>
            <person name="Sun Q."/>
            <person name="Zhang L."/>
            <person name="Zhou B."/>
            <person name="Peng R."/>
            <person name="Zhang X."/>
            <person name="Liu F."/>
        </authorList>
    </citation>
    <scope>NUCLEOTIDE SEQUENCE [LARGE SCALE GENOMIC DNA]</scope>
    <source>
        <strain evidence="5">cv. PA1801</strain>
    </source>
</reference>
<organism evidence="4 5">
    <name type="scientific">Gossypium australe</name>
    <dbReference type="NCBI Taxonomy" id="47621"/>
    <lineage>
        <taxon>Eukaryota</taxon>
        <taxon>Viridiplantae</taxon>
        <taxon>Streptophyta</taxon>
        <taxon>Embryophyta</taxon>
        <taxon>Tracheophyta</taxon>
        <taxon>Spermatophyta</taxon>
        <taxon>Magnoliopsida</taxon>
        <taxon>eudicotyledons</taxon>
        <taxon>Gunneridae</taxon>
        <taxon>Pentapetalae</taxon>
        <taxon>rosids</taxon>
        <taxon>malvids</taxon>
        <taxon>Malvales</taxon>
        <taxon>Malvaceae</taxon>
        <taxon>Malvoideae</taxon>
        <taxon>Gossypium</taxon>
    </lineage>
</organism>
<dbReference type="PANTHER" id="PTHR31928:SF2">
    <property type="entry name" value="EXPRESSED PROTEIN"/>
    <property type="match status" value="1"/>
</dbReference>
<dbReference type="InterPro" id="IPR048297">
    <property type="entry name" value="DUF936_dom_pln"/>
</dbReference>
<accession>A0A5B6WD02</accession>
<dbReference type="InterPro" id="IPR049172">
    <property type="entry name" value="DUF6857_pln"/>
</dbReference>
<evidence type="ECO:0000256" key="1">
    <source>
        <dbReference type="SAM" id="MobiDB-lite"/>
    </source>
</evidence>
<dbReference type="Pfam" id="PF06075">
    <property type="entry name" value="DUF936"/>
    <property type="match status" value="1"/>
</dbReference>
<name>A0A5B6WD02_9ROSI</name>
<dbReference type="AlphaFoldDB" id="A0A5B6WD02"/>
<gene>
    <name evidence="4" type="ORF">EPI10_019721</name>
</gene>
<feature type="compositionally biased region" description="Basic and acidic residues" evidence="1">
    <location>
        <begin position="141"/>
        <end position="154"/>
    </location>
</feature>
<feature type="domain" description="DUF6857" evidence="3">
    <location>
        <begin position="332"/>
        <end position="490"/>
    </location>
</feature>
<proteinExistence type="predicted"/>
<dbReference type="PANTHER" id="PTHR31928">
    <property type="entry name" value="EXPRESSED PROTEIN"/>
    <property type="match status" value="1"/>
</dbReference>
<feature type="compositionally biased region" description="Polar residues" evidence="1">
    <location>
        <begin position="184"/>
        <end position="196"/>
    </location>
</feature>
<sequence length="494" mass="53981">MASLTPGVLSKLLQSMNSNVKVLGEYRSVLLQVISIVPALTGSELWPNQGFFIKVSDSSHSTYVSLSQEDNELILNNKLQLGQFFYVERVEPGTPVPILVGVRPVPGRNPFIGNPKDLMQMLVPSEGLMVADNEGNSNGSKAKESVEVREESPRKKIVIKEEKASVASRYMQGVLPSNPKASGPDSNHSVKNTDNENGGAGKKAKSKQQEPKGQARPASPSRSRLEVPVSKPDVVVAPNTKETTVPAKSTTVKRSSSKHENMNSNCSANNKEKNSLPETGSWNSLPASLLKPGKGMLRRRNLASLVAADAQREASMAANLLIDQPSVAPHKDKHHQLPNLPSVVDTEKSNKRKGLIHDKSMSTRSSVQLSGAEKLEWAKGDGAKERKELRETLLHETRTWFLKFLEVALDVGFRIGAQEKKGKTGTARLTEQDNHIAVTLSQLKFANEWLGKVKNNLNSDNNGMMETVERLNQKVYACLLSHVDSAASALENRP</sequence>
<dbReference type="OrthoDB" id="773154at2759"/>
<comment type="caution">
    <text evidence="4">The sequence shown here is derived from an EMBL/GenBank/DDBJ whole genome shotgun (WGS) entry which is preliminary data.</text>
</comment>
<keyword evidence="5" id="KW-1185">Reference proteome</keyword>